<proteinExistence type="predicted"/>
<organism evidence="3 4">
    <name type="scientific">Pristionchus mayeri</name>
    <dbReference type="NCBI Taxonomy" id="1317129"/>
    <lineage>
        <taxon>Eukaryota</taxon>
        <taxon>Metazoa</taxon>
        <taxon>Ecdysozoa</taxon>
        <taxon>Nematoda</taxon>
        <taxon>Chromadorea</taxon>
        <taxon>Rhabditida</taxon>
        <taxon>Rhabditina</taxon>
        <taxon>Diplogasteromorpha</taxon>
        <taxon>Diplogasteroidea</taxon>
        <taxon>Neodiplogasteridae</taxon>
        <taxon>Pristionchus</taxon>
    </lineage>
</organism>
<dbReference type="InterPro" id="IPR003598">
    <property type="entry name" value="Ig_sub2"/>
</dbReference>
<protein>
    <recommendedName>
        <fullName evidence="2">Ig-like domain-containing protein</fullName>
    </recommendedName>
</protein>
<reference evidence="4" key="1">
    <citation type="submission" date="2022-10" db="EMBL/GenBank/DDBJ databases">
        <title>Genome assembly of Pristionchus species.</title>
        <authorList>
            <person name="Yoshida K."/>
            <person name="Sommer R.J."/>
        </authorList>
    </citation>
    <scope>NUCLEOTIDE SEQUENCE [LARGE SCALE GENOMIC DNA]</scope>
    <source>
        <strain evidence="4">RS5460</strain>
    </source>
</reference>
<dbReference type="SMART" id="SM00408">
    <property type="entry name" value="IGc2"/>
    <property type="match status" value="1"/>
</dbReference>
<evidence type="ECO:0000259" key="2">
    <source>
        <dbReference type="PROSITE" id="PS50835"/>
    </source>
</evidence>
<dbReference type="Proteomes" id="UP001328107">
    <property type="component" value="Unassembled WGS sequence"/>
</dbReference>
<feature type="domain" description="Ig-like" evidence="2">
    <location>
        <begin position="30"/>
        <end position="131"/>
    </location>
</feature>
<dbReference type="InterPro" id="IPR007110">
    <property type="entry name" value="Ig-like_dom"/>
</dbReference>
<feature type="chain" id="PRO_5042991372" description="Ig-like domain-containing protein" evidence="1">
    <location>
        <begin position="19"/>
        <end position="245"/>
    </location>
</feature>
<keyword evidence="1" id="KW-0732">Signal</keyword>
<keyword evidence="4" id="KW-1185">Reference proteome</keyword>
<accession>A0AAN4ZN23</accession>
<evidence type="ECO:0000313" key="3">
    <source>
        <dbReference type="EMBL" id="GMR41533.1"/>
    </source>
</evidence>
<evidence type="ECO:0000256" key="1">
    <source>
        <dbReference type="SAM" id="SignalP"/>
    </source>
</evidence>
<dbReference type="PROSITE" id="PS50835">
    <property type="entry name" value="IG_LIKE"/>
    <property type="match status" value="1"/>
</dbReference>
<dbReference type="AlphaFoldDB" id="A0AAN4ZN23"/>
<feature type="signal peptide" evidence="1">
    <location>
        <begin position="1"/>
        <end position="18"/>
    </location>
</feature>
<comment type="caution">
    <text evidence="3">The sequence shown here is derived from an EMBL/GenBank/DDBJ whole genome shotgun (WGS) entry which is preliminary data.</text>
</comment>
<evidence type="ECO:0000313" key="4">
    <source>
        <dbReference type="Proteomes" id="UP001328107"/>
    </source>
</evidence>
<dbReference type="Pfam" id="PF13927">
    <property type="entry name" value="Ig_3"/>
    <property type="match status" value="1"/>
</dbReference>
<dbReference type="Gene3D" id="2.60.40.10">
    <property type="entry name" value="Immunoglobulins"/>
    <property type="match status" value="1"/>
</dbReference>
<sequence>MLLPLVVLAIASSPIISAEEATCKHLTDGPKLEFADAIGAKHNVAAGGRLELACTVLAAPTASIVWLHDGKEVQMNEGPQDYLLSSSKRLGISMLESRLVRECASAEDAGTYTCVAMSPCAKGIQQSAVVRVQGKASSSCSSSSAAPYIALHTYSRMELPTVPVQLVCRSSNEFEGVHWERVADDDSTTPLSLADVGFLQLASGDLIIDPQALSAADGEEIVSVTMRCHVGDTYIDSSVIFMEDE</sequence>
<name>A0AAN4ZN23_9BILA</name>
<dbReference type="EMBL" id="BTRK01000003">
    <property type="protein sequence ID" value="GMR41533.1"/>
    <property type="molecule type" value="Genomic_DNA"/>
</dbReference>
<gene>
    <name evidence="3" type="ORF">PMAYCL1PPCAC_11728</name>
</gene>
<dbReference type="InterPro" id="IPR036179">
    <property type="entry name" value="Ig-like_dom_sf"/>
</dbReference>
<dbReference type="InterPro" id="IPR013783">
    <property type="entry name" value="Ig-like_fold"/>
</dbReference>
<dbReference type="CDD" id="cd00096">
    <property type="entry name" value="Ig"/>
    <property type="match status" value="1"/>
</dbReference>
<dbReference type="SUPFAM" id="SSF48726">
    <property type="entry name" value="Immunoglobulin"/>
    <property type="match status" value="1"/>
</dbReference>